<feature type="chain" id="PRO_5010870119" description="Secreted protein" evidence="2">
    <location>
        <begin position="22"/>
        <end position="92"/>
    </location>
</feature>
<keyword evidence="2" id="KW-0732">Signal</keyword>
<feature type="signal peptide" evidence="2">
    <location>
        <begin position="1"/>
        <end position="21"/>
    </location>
</feature>
<dbReference type="AlphaFoldDB" id="A0A1X7UG09"/>
<evidence type="ECO:0008006" key="4">
    <source>
        <dbReference type="Google" id="ProtNLM"/>
    </source>
</evidence>
<evidence type="ECO:0000256" key="2">
    <source>
        <dbReference type="SAM" id="SignalP"/>
    </source>
</evidence>
<feature type="region of interest" description="Disordered" evidence="1">
    <location>
        <begin position="70"/>
        <end position="92"/>
    </location>
</feature>
<sequence length="92" mass="10002">MFALPVTILRLVSVTCTPSRSETTLCGPCRGWDSDPRVTPCPLCRTPLQGCGNSVAHPHIGISFPWGEHNHSVPGPHQVPDPHRDFGPEIRA</sequence>
<accession>A0A1X7UG09</accession>
<evidence type="ECO:0000313" key="3">
    <source>
        <dbReference type="EnsemblMetazoa" id="Aqu2.1.26416_001"/>
    </source>
</evidence>
<proteinExistence type="predicted"/>
<protein>
    <recommendedName>
        <fullName evidence="4">Secreted protein</fullName>
    </recommendedName>
</protein>
<evidence type="ECO:0000256" key="1">
    <source>
        <dbReference type="SAM" id="MobiDB-lite"/>
    </source>
</evidence>
<name>A0A1X7UG09_AMPQE</name>
<organism evidence="3">
    <name type="scientific">Amphimedon queenslandica</name>
    <name type="common">Sponge</name>
    <dbReference type="NCBI Taxonomy" id="400682"/>
    <lineage>
        <taxon>Eukaryota</taxon>
        <taxon>Metazoa</taxon>
        <taxon>Porifera</taxon>
        <taxon>Demospongiae</taxon>
        <taxon>Heteroscleromorpha</taxon>
        <taxon>Haplosclerida</taxon>
        <taxon>Niphatidae</taxon>
        <taxon>Amphimedon</taxon>
    </lineage>
</organism>
<reference evidence="3" key="1">
    <citation type="submission" date="2017-05" db="UniProtKB">
        <authorList>
            <consortium name="EnsemblMetazoa"/>
        </authorList>
    </citation>
    <scope>IDENTIFICATION</scope>
</reference>
<dbReference type="InParanoid" id="A0A1X7UG09"/>
<feature type="compositionally biased region" description="Basic and acidic residues" evidence="1">
    <location>
        <begin position="80"/>
        <end position="92"/>
    </location>
</feature>
<dbReference type="EnsemblMetazoa" id="Aqu2.1.26416_001">
    <property type="protein sequence ID" value="Aqu2.1.26416_001"/>
    <property type="gene ID" value="Aqu2.1.26416"/>
</dbReference>